<evidence type="ECO:0000259" key="2">
    <source>
        <dbReference type="Pfam" id="PF13579"/>
    </source>
</evidence>
<dbReference type="Gene3D" id="3.40.50.2000">
    <property type="entry name" value="Glycogen Phosphorylase B"/>
    <property type="match status" value="2"/>
</dbReference>
<dbReference type="Pfam" id="PF00534">
    <property type="entry name" value="Glycos_transf_1"/>
    <property type="match status" value="1"/>
</dbReference>
<evidence type="ECO:0000259" key="1">
    <source>
        <dbReference type="Pfam" id="PF00534"/>
    </source>
</evidence>
<sequence>MEKTRLLRITTVPISLHLLLKGQFRFMREQGFEVYTMSAAGKEVPEVRKEGVEHIEVPLTRKITPIQDLLCLWKMMRIMRAIRPHIVHTHTPKAGLIGMLAAWICRVPVRMHTVAGLPLVEATGLKRFILVMTEKITYFCATGVYPNSVGLKDYMTQSLGVSNDKLKIIGKGSSNGIDTSLFKRSDTIEKQALEIRNRNGINQGDVVFSFVGRIVKDKGIGELIHAFKRLPALSGGAKVYLLLIGPFEQELDPLHEEDYKFLHENKNVILAGFQSDVKPWITASDIFVFPSYREGFPNVVMQACCLNVPCIVSNINGCNEIIQHEQTGIVVPVKNAEAVYQAMVTLLEDMTLRKAYSEAARNYIVANFDQQFVWKELLNEYTLQRS</sequence>
<evidence type="ECO:0000313" key="4">
    <source>
        <dbReference type="Proteomes" id="UP001597112"/>
    </source>
</evidence>
<accession>A0ABW3K9R7</accession>
<gene>
    <name evidence="3" type="ORF">ACFQ21_27060</name>
</gene>
<keyword evidence="4" id="KW-1185">Reference proteome</keyword>
<organism evidence="3 4">
    <name type="scientific">Ohtaekwangia kribbensis</name>
    <dbReference type="NCBI Taxonomy" id="688913"/>
    <lineage>
        <taxon>Bacteria</taxon>
        <taxon>Pseudomonadati</taxon>
        <taxon>Bacteroidota</taxon>
        <taxon>Cytophagia</taxon>
        <taxon>Cytophagales</taxon>
        <taxon>Fulvivirgaceae</taxon>
        <taxon>Ohtaekwangia</taxon>
    </lineage>
</organism>
<dbReference type="PANTHER" id="PTHR45947">
    <property type="entry name" value="SULFOQUINOVOSYL TRANSFERASE SQD2"/>
    <property type="match status" value="1"/>
</dbReference>
<feature type="domain" description="Glycosyltransferase subfamily 4-like N-terminal" evidence="2">
    <location>
        <begin position="27"/>
        <end position="170"/>
    </location>
</feature>
<dbReference type="InterPro" id="IPR028098">
    <property type="entry name" value="Glyco_trans_4-like_N"/>
</dbReference>
<dbReference type="RefSeq" id="WP_377585056.1">
    <property type="nucleotide sequence ID" value="NZ_JBHTKA010000015.1"/>
</dbReference>
<comment type="caution">
    <text evidence="3">The sequence shown here is derived from an EMBL/GenBank/DDBJ whole genome shotgun (WGS) entry which is preliminary data.</text>
</comment>
<proteinExistence type="predicted"/>
<feature type="domain" description="Glycosyl transferase family 1" evidence="1">
    <location>
        <begin position="194"/>
        <end position="362"/>
    </location>
</feature>
<dbReference type="Proteomes" id="UP001597112">
    <property type="component" value="Unassembled WGS sequence"/>
</dbReference>
<dbReference type="InterPro" id="IPR001296">
    <property type="entry name" value="Glyco_trans_1"/>
</dbReference>
<name>A0ABW3K9R7_9BACT</name>
<protein>
    <submittedName>
        <fullName evidence="3">Glycosyltransferase family 4 protein</fullName>
    </submittedName>
</protein>
<dbReference type="EMBL" id="JBHTKA010000015">
    <property type="protein sequence ID" value="MFD1003015.1"/>
    <property type="molecule type" value="Genomic_DNA"/>
</dbReference>
<evidence type="ECO:0000313" key="3">
    <source>
        <dbReference type="EMBL" id="MFD1003015.1"/>
    </source>
</evidence>
<dbReference type="Pfam" id="PF13579">
    <property type="entry name" value="Glyco_trans_4_4"/>
    <property type="match status" value="1"/>
</dbReference>
<dbReference type="PANTHER" id="PTHR45947:SF3">
    <property type="entry name" value="SULFOQUINOVOSYL TRANSFERASE SQD2"/>
    <property type="match status" value="1"/>
</dbReference>
<dbReference type="SUPFAM" id="SSF53756">
    <property type="entry name" value="UDP-Glycosyltransferase/glycogen phosphorylase"/>
    <property type="match status" value="1"/>
</dbReference>
<reference evidence="4" key="1">
    <citation type="journal article" date="2019" name="Int. J. Syst. Evol. Microbiol.">
        <title>The Global Catalogue of Microorganisms (GCM) 10K type strain sequencing project: providing services to taxonomists for standard genome sequencing and annotation.</title>
        <authorList>
            <consortium name="The Broad Institute Genomics Platform"/>
            <consortium name="The Broad Institute Genome Sequencing Center for Infectious Disease"/>
            <person name="Wu L."/>
            <person name="Ma J."/>
        </authorList>
    </citation>
    <scope>NUCLEOTIDE SEQUENCE [LARGE SCALE GENOMIC DNA]</scope>
    <source>
        <strain evidence="4">CCUG 58938</strain>
    </source>
</reference>
<dbReference type="InterPro" id="IPR050194">
    <property type="entry name" value="Glycosyltransferase_grp1"/>
</dbReference>
<dbReference type="CDD" id="cd03808">
    <property type="entry name" value="GT4_CapM-like"/>
    <property type="match status" value="1"/>
</dbReference>